<organism evidence="2 3">
    <name type="scientific">Choiromyces venosus 120613-1</name>
    <dbReference type="NCBI Taxonomy" id="1336337"/>
    <lineage>
        <taxon>Eukaryota</taxon>
        <taxon>Fungi</taxon>
        <taxon>Dikarya</taxon>
        <taxon>Ascomycota</taxon>
        <taxon>Pezizomycotina</taxon>
        <taxon>Pezizomycetes</taxon>
        <taxon>Pezizales</taxon>
        <taxon>Tuberaceae</taxon>
        <taxon>Choiromyces</taxon>
    </lineage>
</organism>
<keyword evidence="3" id="KW-1185">Reference proteome</keyword>
<evidence type="ECO:0000313" key="2">
    <source>
        <dbReference type="EMBL" id="RPA94419.1"/>
    </source>
</evidence>
<name>A0A3N4J810_9PEZI</name>
<protein>
    <submittedName>
        <fullName evidence="2">Uncharacterized protein</fullName>
    </submittedName>
</protein>
<dbReference type="AlphaFoldDB" id="A0A3N4J810"/>
<gene>
    <name evidence="2" type="ORF">L873DRAFT_1814427</name>
</gene>
<keyword evidence="1" id="KW-0175">Coiled coil</keyword>
<dbReference type="EMBL" id="ML120437">
    <property type="protein sequence ID" value="RPA94419.1"/>
    <property type="molecule type" value="Genomic_DNA"/>
</dbReference>
<accession>A0A3N4J810</accession>
<reference evidence="2 3" key="1">
    <citation type="journal article" date="2018" name="Nat. Ecol. Evol.">
        <title>Pezizomycetes genomes reveal the molecular basis of ectomycorrhizal truffle lifestyle.</title>
        <authorList>
            <person name="Murat C."/>
            <person name="Payen T."/>
            <person name="Noel B."/>
            <person name="Kuo A."/>
            <person name="Morin E."/>
            <person name="Chen J."/>
            <person name="Kohler A."/>
            <person name="Krizsan K."/>
            <person name="Balestrini R."/>
            <person name="Da Silva C."/>
            <person name="Montanini B."/>
            <person name="Hainaut M."/>
            <person name="Levati E."/>
            <person name="Barry K.W."/>
            <person name="Belfiori B."/>
            <person name="Cichocki N."/>
            <person name="Clum A."/>
            <person name="Dockter R.B."/>
            <person name="Fauchery L."/>
            <person name="Guy J."/>
            <person name="Iotti M."/>
            <person name="Le Tacon F."/>
            <person name="Lindquist E.A."/>
            <person name="Lipzen A."/>
            <person name="Malagnac F."/>
            <person name="Mello A."/>
            <person name="Molinier V."/>
            <person name="Miyauchi S."/>
            <person name="Poulain J."/>
            <person name="Riccioni C."/>
            <person name="Rubini A."/>
            <person name="Sitrit Y."/>
            <person name="Splivallo R."/>
            <person name="Traeger S."/>
            <person name="Wang M."/>
            <person name="Zifcakova L."/>
            <person name="Wipf D."/>
            <person name="Zambonelli A."/>
            <person name="Paolocci F."/>
            <person name="Nowrousian M."/>
            <person name="Ottonello S."/>
            <person name="Baldrian P."/>
            <person name="Spatafora J.W."/>
            <person name="Henrissat B."/>
            <person name="Nagy L.G."/>
            <person name="Aury J.M."/>
            <person name="Wincker P."/>
            <person name="Grigoriev I.V."/>
            <person name="Bonfante P."/>
            <person name="Martin F.M."/>
        </authorList>
    </citation>
    <scope>NUCLEOTIDE SEQUENCE [LARGE SCALE GENOMIC DNA]</scope>
    <source>
        <strain evidence="2 3">120613-1</strain>
    </source>
</reference>
<evidence type="ECO:0000256" key="1">
    <source>
        <dbReference type="SAM" id="Coils"/>
    </source>
</evidence>
<sequence>TETLEPHIPSTLMSSATMIRCKLDLVLNTVNRLQKDVAALNQAVQAQGEAIEDLRVGLAANTIRCDDMYMLLTNMVGTVNLILEGKQTFLLFSAFP</sequence>
<proteinExistence type="predicted"/>
<feature type="non-terminal residue" evidence="2">
    <location>
        <position position="1"/>
    </location>
</feature>
<feature type="coiled-coil region" evidence="1">
    <location>
        <begin position="23"/>
        <end position="50"/>
    </location>
</feature>
<dbReference type="Proteomes" id="UP000276215">
    <property type="component" value="Unassembled WGS sequence"/>
</dbReference>
<evidence type="ECO:0000313" key="3">
    <source>
        <dbReference type="Proteomes" id="UP000276215"/>
    </source>
</evidence>